<dbReference type="InterPro" id="IPR027417">
    <property type="entry name" value="P-loop_NTPase"/>
</dbReference>
<dbReference type="GO" id="GO:0005524">
    <property type="term" value="F:ATP binding"/>
    <property type="evidence" value="ECO:0007669"/>
    <property type="project" value="UniProtKB-KW"/>
</dbReference>
<proteinExistence type="inferred from homology"/>
<dbReference type="PATRIC" id="fig|1121338.3.peg.1958"/>
<dbReference type="GO" id="GO:0005840">
    <property type="term" value="C:ribosome"/>
    <property type="evidence" value="ECO:0007669"/>
    <property type="project" value="TreeGrafter"/>
</dbReference>
<evidence type="ECO:0000256" key="1">
    <source>
        <dbReference type="ARBA" id="ARBA00022741"/>
    </source>
</evidence>
<evidence type="ECO:0000313" key="10">
    <source>
        <dbReference type="EMBL" id="KYH34192.1"/>
    </source>
</evidence>
<reference evidence="10 11" key="1">
    <citation type="submission" date="2016-02" db="EMBL/GenBank/DDBJ databases">
        <title>Genome sequence of Clostridium tepidiprofundi DSM 19306.</title>
        <authorList>
            <person name="Poehlein A."/>
            <person name="Daniel R."/>
        </authorList>
    </citation>
    <scope>NUCLEOTIDE SEQUENCE [LARGE SCALE GENOMIC DNA]</scope>
    <source>
        <strain evidence="10 11">DSM 19306</strain>
    </source>
</reference>
<dbReference type="GO" id="GO:0033592">
    <property type="term" value="F:RNA strand annealing activity"/>
    <property type="evidence" value="ECO:0007669"/>
    <property type="project" value="TreeGrafter"/>
</dbReference>
<dbReference type="GO" id="GO:0003724">
    <property type="term" value="F:RNA helicase activity"/>
    <property type="evidence" value="ECO:0007669"/>
    <property type="project" value="UniProtKB-EC"/>
</dbReference>
<evidence type="ECO:0000256" key="6">
    <source>
        <dbReference type="RuleBase" id="RU000492"/>
    </source>
</evidence>
<evidence type="ECO:0000256" key="2">
    <source>
        <dbReference type="ARBA" id="ARBA00022801"/>
    </source>
</evidence>
<evidence type="ECO:0000259" key="9">
    <source>
        <dbReference type="PROSITE" id="PS51195"/>
    </source>
</evidence>
<dbReference type="InterPro" id="IPR050547">
    <property type="entry name" value="DEAD_box_RNA_helicases"/>
</dbReference>
<dbReference type="PROSITE" id="PS00039">
    <property type="entry name" value="DEAD_ATP_HELICASE"/>
    <property type="match status" value="1"/>
</dbReference>
<dbReference type="STRING" id="1121338.CLTEP_19060"/>
<dbReference type="SMART" id="SM00487">
    <property type="entry name" value="DEXDc"/>
    <property type="match status" value="1"/>
</dbReference>
<comment type="similarity">
    <text evidence="6">Belongs to the DEAD box helicase family.</text>
</comment>
<dbReference type="AlphaFoldDB" id="A0A151B360"/>
<evidence type="ECO:0000259" key="7">
    <source>
        <dbReference type="PROSITE" id="PS51192"/>
    </source>
</evidence>
<protein>
    <submittedName>
        <fullName evidence="10">DEAD-box ATP-dependent RNA helicase CshA</fullName>
        <ecNumber evidence="10">3.6.4.13</ecNumber>
    </submittedName>
</protein>
<dbReference type="RefSeq" id="WP_066825922.1">
    <property type="nucleotide sequence ID" value="NZ_LTBA01000023.1"/>
</dbReference>
<evidence type="ECO:0000256" key="4">
    <source>
        <dbReference type="ARBA" id="ARBA00022840"/>
    </source>
</evidence>
<dbReference type="GO" id="GO:0009409">
    <property type="term" value="P:response to cold"/>
    <property type="evidence" value="ECO:0007669"/>
    <property type="project" value="TreeGrafter"/>
</dbReference>
<organism evidence="10 11">
    <name type="scientific">Clostridium tepidiprofundi DSM 19306</name>
    <dbReference type="NCBI Taxonomy" id="1121338"/>
    <lineage>
        <taxon>Bacteria</taxon>
        <taxon>Bacillati</taxon>
        <taxon>Bacillota</taxon>
        <taxon>Clostridia</taxon>
        <taxon>Eubacteriales</taxon>
        <taxon>Clostridiaceae</taxon>
        <taxon>Clostridium</taxon>
    </lineage>
</organism>
<keyword evidence="4 6" id="KW-0067">ATP-binding</keyword>
<dbReference type="InterPro" id="IPR000629">
    <property type="entry name" value="RNA-helicase_DEAD-box_CS"/>
</dbReference>
<evidence type="ECO:0000259" key="8">
    <source>
        <dbReference type="PROSITE" id="PS51194"/>
    </source>
</evidence>
<dbReference type="InterPro" id="IPR014014">
    <property type="entry name" value="RNA_helicase_DEAD_Q_motif"/>
</dbReference>
<dbReference type="PROSITE" id="PS51195">
    <property type="entry name" value="Q_MOTIF"/>
    <property type="match status" value="1"/>
</dbReference>
<dbReference type="Pfam" id="PF00271">
    <property type="entry name" value="Helicase_C"/>
    <property type="match status" value="1"/>
</dbReference>
<dbReference type="PANTHER" id="PTHR47963">
    <property type="entry name" value="DEAD-BOX ATP-DEPENDENT RNA HELICASE 47, MITOCHONDRIAL"/>
    <property type="match status" value="1"/>
</dbReference>
<dbReference type="EC" id="3.6.4.13" evidence="10"/>
<feature type="domain" description="DEAD-box RNA helicase Q" evidence="9">
    <location>
        <begin position="3"/>
        <end position="31"/>
    </location>
</feature>
<dbReference type="GO" id="GO:0016787">
    <property type="term" value="F:hydrolase activity"/>
    <property type="evidence" value="ECO:0007669"/>
    <property type="project" value="UniProtKB-KW"/>
</dbReference>
<keyword evidence="1 6" id="KW-0547">Nucleotide-binding</keyword>
<dbReference type="Pfam" id="PF00270">
    <property type="entry name" value="DEAD"/>
    <property type="match status" value="1"/>
</dbReference>
<dbReference type="CDD" id="cd18787">
    <property type="entry name" value="SF2_C_DEAD"/>
    <property type="match status" value="1"/>
</dbReference>
<evidence type="ECO:0000256" key="5">
    <source>
        <dbReference type="PROSITE-ProRule" id="PRU00552"/>
    </source>
</evidence>
<feature type="domain" description="Helicase C-terminal" evidence="8">
    <location>
        <begin position="233"/>
        <end position="377"/>
    </location>
</feature>
<dbReference type="PANTHER" id="PTHR47963:SF7">
    <property type="entry name" value="ATP-DEPENDENT RNA HELICASE YFML-RELATED"/>
    <property type="match status" value="1"/>
</dbReference>
<dbReference type="SMART" id="SM00490">
    <property type="entry name" value="HELICc"/>
    <property type="match status" value="1"/>
</dbReference>
<dbReference type="InterPro" id="IPR011545">
    <property type="entry name" value="DEAD/DEAH_box_helicase_dom"/>
</dbReference>
<dbReference type="InterPro" id="IPR044742">
    <property type="entry name" value="DEAD/DEAH_RhlB"/>
</dbReference>
<keyword evidence="2 6" id="KW-0378">Hydrolase</keyword>
<dbReference type="PROSITE" id="PS51192">
    <property type="entry name" value="HELICASE_ATP_BIND_1"/>
    <property type="match status" value="1"/>
</dbReference>
<keyword evidence="3 6" id="KW-0347">Helicase</keyword>
<dbReference type="InterPro" id="IPR014001">
    <property type="entry name" value="Helicase_ATP-bd"/>
</dbReference>
<evidence type="ECO:0000313" key="11">
    <source>
        <dbReference type="Proteomes" id="UP000075531"/>
    </source>
</evidence>
<accession>A0A151B360</accession>
<dbReference type="EMBL" id="LTBA01000023">
    <property type="protein sequence ID" value="KYH34192.1"/>
    <property type="molecule type" value="Genomic_DNA"/>
</dbReference>
<dbReference type="Proteomes" id="UP000075531">
    <property type="component" value="Unassembled WGS sequence"/>
</dbReference>
<evidence type="ECO:0000256" key="3">
    <source>
        <dbReference type="ARBA" id="ARBA00022806"/>
    </source>
</evidence>
<feature type="short sequence motif" description="Q motif" evidence="5">
    <location>
        <begin position="3"/>
        <end position="31"/>
    </location>
</feature>
<feature type="domain" description="Helicase ATP-binding" evidence="7">
    <location>
        <begin position="34"/>
        <end position="206"/>
    </location>
</feature>
<comment type="caution">
    <text evidence="10">The sequence shown here is derived from an EMBL/GenBank/DDBJ whole genome shotgun (WGS) entry which is preliminary data.</text>
</comment>
<dbReference type="SUPFAM" id="SSF52540">
    <property type="entry name" value="P-loop containing nucleoside triphosphate hydrolases"/>
    <property type="match status" value="1"/>
</dbReference>
<keyword evidence="11" id="KW-1185">Reference proteome</keyword>
<dbReference type="GO" id="GO:0005829">
    <property type="term" value="C:cytosol"/>
    <property type="evidence" value="ECO:0007669"/>
    <property type="project" value="TreeGrafter"/>
</dbReference>
<sequence>MDKTFEDLGLDLKLIDGLRKQRITVPTDIQIKVIPLAIENKDIVAQSQTGTGKTLAYLLPLFKKIDISKRETQAIILAPTHELVMQIQNEIKLLNKDSGIEVTSTAIIGKASIKRQIERLKEKPHIIVGSTGRILELIKMRKIKAHTVKTIVFDEADKLLDENNISEVKAVIKTTLKERQLMVFSATINEDTLVHAKELMSNPEIIKVEEKGAVNEDIFHIYLTCERREKIILLRKVIASINPKRVIVFINKNDQIQLITSKLRYHKIKAFGLFGNASKEDRKKAMQGIRSGKIQVLISSDLAARGLDIKGVTHIVNLDLPEDSKEYLHRSGRTGRAGEKGVCISIVTDKEVSTLRRYEREFGIKINRKKIYKGVIS</sequence>
<dbReference type="InterPro" id="IPR001650">
    <property type="entry name" value="Helicase_C-like"/>
</dbReference>
<name>A0A151B360_9CLOT</name>
<dbReference type="OrthoDB" id="9805696at2"/>
<dbReference type="PROSITE" id="PS51194">
    <property type="entry name" value="HELICASE_CTER"/>
    <property type="match status" value="1"/>
</dbReference>
<dbReference type="Gene3D" id="3.40.50.300">
    <property type="entry name" value="P-loop containing nucleotide triphosphate hydrolases"/>
    <property type="match status" value="2"/>
</dbReference>
<dbReference type="CDD" id="cd00268">
    <property type="entry name" value="DEADc"/>
    <property type="match status" value="1"/>
</dbReference>
<gene>
    <name evidence="10" type="primary">cshA_2</name>
    <name evidence="10" type="ORF">CLTEP_19060</name>
</gene>